<dbReference type="PANTHER" id="PTHR23048:SF0">
    <property type="entry name" value="CALMODULIN LIKE 3"/>
    <property type="match status" value="1"/>
</dbReference>
<proteinExistence type="inferred from homology"/>
<organism evidence="7 8">
    <name type="scientific">Phyllostomus discolor</name>
    <name type="common">pale spear-nosed bat</name>
    <dbReference type="NCBI Taxonomy" id="89673"/>
    <lineage>
        <taxon>Eukaryota</taxon>
        <taxon>Metazoa</taxon>
        <taxon>Chordata</taxon>
        <taxon>Craniata</taxon>
        <taxon>Vertebrata</taxon>
        <taxon>Euteleostomi</taxon>
        <taxon>Mammalia</taxon>
        <taxon>Eutheria</taxon>
        <taxon>Laurasiatheria</taxon>
        <taxon>Chiroptera</taxon>
        <taxon>Yangochiroptera</taxon>
        <taxon>Phyllostomidae</taxon>
        <taxon>Phyllostominae</taxon>
        <taxon>Phyllostomus</taxon>
    </lineage>
</organism>
<dbReference type="Gene3D" id="1.10.238.10">
    <property type="entry name" value="EF-hand"/>
    <property type="match status" value="2"/>
</dbReference>
<dbReference type="FunFam" id="1.10.238.10:FF:000527">
    <property type="entry name" value="Calmodulin-3"/>
    <property type="match status" value="1"/>
</dbReference>
<dbReference type="Pfam" id="PF13499">
    <property type="entry name" value="EF-hand_7"/>
    <property type="match status" value="1"/>
</dbReference>
<evidence type="ECO:0000256" key="3">
    <source>
        <dbReference type="ARBA" id="ARBA00022723"/>
    </source>
</evidence>
<keyword evidence="3" id="KW-0479">Metal-binding</keyword>
<keyword evidence="7" id="KW-1185">Reference proteome</keyword>
<comment type="similarity">
    <text evidence="2">Belongs to the calmodulin family.</text>
</comment>
<dbReference type="PROSITE" id="PS00018">
    <property type="entry name" value="EF_HAND_1"/>
    <property type="match status" value="2"/>
</dbReference>
<dbReference type="InterPro" id="IPR011992">
    <property type="entry name" value="EF-hand-dom_pair"/>
</dbReference>
<feature type="domain" description="EF-hand" evidence="6">
    <location>
        <begin position="81"/>
        <end position="116"/>
    </location>
</feature>
<dbReference type="KEGG" id="pdic:114501791"/>
<name>A0A7E6E784_9CHIR</name>
<dbReference type="GO" id="GO:0005509">
    <property type="term" value="F:calcium ion binding"/>
    <property type="evidence" value="ECO:0007669"/>
    <property type="project" value="InterPro"/>
</dbReference>
<dbReference type="SMART" id="SM00054">
    <property type="entry name" value="EFh"/>
    <property type="match status" value="3"/>
</dbReference>
<dbReference type="InterPro" id="IPR050230">
    <property type="entry name" value="CALM/Myosin/TropC-like"/>
</dbReference>
<feature type="domain" description="EF-hand" evidence="6">
    <location>
        <begin position="8"/>
        <end position="43"/>
    </location>
</feature>
<accession>A0A7E6E784</accession>
<dbReference type="GeneID" id="114501791"/>
<dbReference type="OrthoDB" id="26525at2759"/>
<dbReference type="GO" id="GO:0000922">
    <property type="term" value="C:spindle pole"/>
    <property type="evidence" value="ECO:0007669"/>
    <property type="project" value="UniProtKB-SubCell"/>
</dbReference>
<evidence type="ECO:0000259" key="6">
    <source>
        <dbReference type="PROSITE" id="PS50222"/>
    </source>
</evidence>
<comment type="subcellular location">
    <subcellularLocation>
        <location evidence="1">Cytoplasm</location>
        <location evidence="1">Cytoskeleton</location>
        <location evidence="1">Spindle pole</location>
    </subcellularLocation>
</comment>
<feature type="domain" description="EF-hand" evidence="6">
    <location>
        <begin position="44"/>
        <end position="79"/>
    </location>
</feature>
<keyword evidence="4" id="KW-0677">Repeat</keyword>
<dbReference type="Proteomes" id="UP000504628">
    <property type="component" value="Chromosome 7"/>
</dbReference>
<sequence length="139" mass="15727">MNDQLSEEQIAKFKEALSLFDKDGDGTITTKEFDTVMRSLGQNSTKAKFQNMINEVDADSNGTIYFPEFFTMVAGKRQDTDSEVEIHQTFQVFDKDGNGYISVAELCHAMTNLEEKLIDEEVDECMCLYVCICFTISGK</sequence>
<dbReference type="SUPFAM" id="SSF47473">
    <property type="entry name" value="EF-hand"/>
    <property type="match status" value="1"/>
</dbReference>
<dbReference type="PROSITE" id="PS50222">
    <property type="entry name" value="EF_HAND_2"/>
    <property type="match status" value="3"/>
</dbReference>
<dbReference type="InterPro" id="IPR002048">
    <property type="entry name" value="EF_hand_dom"/>
</dbReference>
<dbReference type="Pfam" id="PF00036">
    <property type="entry name" value="EF-hand_1"/>
    <property type="match status" value="1"/>
</dbReference>
<evidence type="ECO:0000313" key="8">
    <source>
        <dbReference type="RefSeq" id="XP_035886915.1"/>
    </source>
</evidence>
<evidence type="ECO:0000256" key="1">
    <source>
        <dbReference type="ARBA" id="ARBA00004647"/>
    </source>
</evidence>
<dbReference type="PANTHER" id="PTHR23048">
    <property type="entry name" value="MYOSIN LIGHT CHAIN 1, 3"/>
    <property type="match status" value="1"/>
</dbReference>
<dbReference type="RefSeq" id="XP_035886915.1">
    <property type="nucleotide sequence ID" value="XM_036031022.1"/>
</dbReference>
<evidence type="ECO:0000256" key="4">
    <source>
        <dbReference type="ARBA" id="ARBA00022737"/>
    </source>
</evidence>
<reference evidence="8" key="1">
    <citation type="submission" date="2025-08" db="UniProtKB">
        <authorList>
            <consortium name="RefSeq"/>
        </authorList>
    </citation>
    <scope>IDENTIFICATION</scope>
    <source>
        <tissue evidence="8">Muscle</tissue>
    </source>
</reference>
<evidence type="ECO:0000313" key="7">
    <source>
        <dbReference type="Proteomes" id="UP000504628"/>
    </source>
</evidence>
<dbReference type="AlphaFoldDB" id="A0A7E6E784"/>
<evidence type="ECO:0000256" key="2">
    <source>
        <dbReference type="ARBA" id="ARBA00009763"/>
    </source>
</evidence>
<protein>
    <submittedName>
        <fullName evidence="8">Calmodulin-alpha-like</fullName>
    </submittedName>
</protein>
<gene>
    <name evidence="8" type="primary">LOC114501791</name>
</gene>
<keyword evidence="5" id="KW-0106">Calcium</keyword>
<dbReference type="CDD" id="cd00051">
    <property type="entry name" value="EFh"/>
    <property type="match status" value="1"/>
</dbReference>
<evidence type="ECO:0000256" key="5">
    <source>
        <dbReference type="ARBA" id="ARBA00022837"/>
    </source>
</evidence>
<dbReference type="InParanoid" id="A0A7E6E784"/>
<dbReference type="InterPro" id="IPR018247">
    <property type="entry name" value="EF_Hand_1_Ca_BS"/>
</dbReference>
<dbReference type="GO" id="GO:0016460">
    <property type="term" value="C:myosin II complex"/>
    <property type="evidence" value="ECO:0007669"/>
    <property type="project" value="TreeGrafter"/>
</dbReference>